<organism evidence="1 2">
    <name type="scientific">Iodobacter fluviatilis</name>
    <dbReference type="NCBI Taxonomy" id="537"/>
    <lineage>
        <taxon>Bacteria</taxon>
        <taxon>Pseudomonadati</taxon>
        <taxon>Pseudomonadota</taxon>
        <taxon>Betaproteobacteria</taxon>
        <taxon>Neisseriales</taxon>
        <taxon>Chitinibacteraceae</taxon>
        <taxon>Iodobacter</taxon>
    </lineage>
</organism>
<sequence>MQALTAAIFIFDQKNKTALCTLPLPSLSSYSHYRVSAESESALIIDYMHLEDGHAAPPQLQTLPTPYTPRLSKLTLGYSSSASLRENNIQLWQAHPIGLIRQIGSENPAEPLSPIANWGKDSCLFIGIENLPGSSVLSLRPDLIAQNATDNSPVARWFCLTGQKWVELQSSKQGQTEELASILSDQSNGLHNSGIVRLSLPALWKDAQGLSWLAVRQAPASAAPFSPPQFALLRDIGLHAVRVRYQGQNDQHLGQALAAGLISQQQPPHPAVASITQPAMSQDGLPSESDDTFAVRAAERLAHKGRVLTARDYEKLVLDHFPSVAMVKAIRQPQAGKTRSGVRLIVAPQPESADLLQPLPSRKLQADILAKIQTIMPPDTQLNISAPSYLVYRLNCNLVLNPDYEAGATLQKLNQRLIQFLSPWANTQRLGARFYLSEASDFLAAQIEISHVVAIRGETSQDGTHWLSSPKPWLETQSNMEILVPAGQHLFQQLAHADDVFEGLSTTALEFDFQVYPDLLPISSPLTGIGQSRVGINLAIS</sequence>
<keyword evidence="1" id="KW-0614">Plasmid</keyword>
<dbReference type="AlphaFoldDB" id="A0A7G3GF27"/>
<name>A0A7G3GF27_9NEIS</name>
<reference evidence="1 2" key="1">
    <citation type="submission" date="2018-01" db="EMBL/GenBank/DDBJ databases">
        <title>Genome sequence of Iodobacter sp. strain PCH194 isolated from Indian Trans-Himalaya.</title>
        <authorList>
            <person name="Kumar V."/>
            <person name="Thakur V."/>
            <person name="Kumar S."/>
            <person name="Singh D."/>
        </authorList>
    </citation>
    <scope>NUCLEOTIDE SEQUENCE [LARGE SCALE GENOMIC DNA]</scope>
    <source>
        <strain evidence="1 2">PCH194</strain>
        <plasmid evidence="1 2">pl1</plasmid>
    </source>
</reference>
<evidence type="ECO:0000313" key="2">
    <source>
        <dbReference type="Proteomes" id="UP000515917"/>
    </source>
</evidence>
<dbReference type="Proteomes" id="UP000515917">
    <property type="component" value="Plasmid pl1"/>
</dbReference>
<protein>
    <submittedName>
        <fullName evidence="1">Uncharacterized protein</fullName>
    </submittedName>
</protein>
<proteinExistence type="predicted"/>
<dbReference type="EMBL" id="CP025783">
    <property type="protein sequence ID" value="QBC45946.1"/>
    <property type="molecule type" value="Genomic_DNA"/>
</dbReference>
<dbReference type="RefSeq" id="WP_188053782.1">
    <property type="nucleotide sequence ID" value="NZ_CP025783.1"/>
</dbReference>
<geneLocation type="plasmid" evidence="1 2">
    <name>pl1</name>
</geneLocation>
<keyword evidence="2" id="KW-1185">Reference proteome</keyword>
<gene>
    <name evidence="1" type="ORF">C1H71_20625</name>
</gene>
<accession>A0A7G3GF27</accession>
<dbReference type="KEGG" id="ifl:C1H71_20625"/>
<evidence type="ECO:0000313" key="1">
    <source>
        <dbReference type="EMBL" id="QBC45946.1"/>
    </source>
</evidence>